<accession>A0A915MSN6</accession>
<organism evidence="1 2">
    <name type="scientific">Meloidogyne javanica</name>
    <name type="common">Root-knot nematode worm</name>
    <dbReference type="NCBI Taxonomy" id="6303"/>
    <lineage>
        <taxon>Eukaryota</taxon>
        <taxon>Metazoa</taxon>
        <taxon>Ecdysozoa</taxon>
        <taxon>Nematoda</taxon>
        <taxon>Chromadorea</taxon>
        <taxon>Rhabditida</taxon>
        <taxon>Tylenchina</taxon>
        <taxon>Tylenchomorpha</taxon>
        <taxon>Tylenchoidea</taxon>
        <taxon>Meloidogynidae</taxon>
        <taxon>Meloidogyninae</taxon>
        <taxon>Meloidogyne</taxon>
        <taxon>Meloidogyne incognita group</taxon>
    </lineage>
</organism>
<keyword evidence="1" id="KW-1185">Reference proteome</keyword>
<name>A0A915MSN6_MELJA</name>
<dbReference type="AlphaFoldDB" id="A0A915MSN6"/>
<proteinExistence type="predicted"/>
<evidence type="ECO:0000313" key="2">
    <source>
        <dbReference type="WBParaSite" id="scaffold47992_cov473.g24777"/>
    </source>
</evidence>
<dbReference type="Proteomes" id="UP000887561">
    <property type="component" value="Unplaced"/>
</dbReference>
<dbReference type="WBParaSite" id="scaffold47992_cov473.g24777">
    <property type="protein sequence ID" value="scaffold47992_cov473.g24777"/>
    <property type="gene ID" value="scaffold47992_cov473.g24777"/>
</dbReference>
<evidence type="ECO:0000313" key="1">
    <source>
        <dbReference type="Proteomes" id="UP000887561"/>
    </source>
</evidence>
<sequence>MIKIDEILKALKYQNAGYSTGLWLDFFSVDWKKEDPFAKYH</sequence>
<reference evidence="2" key="1">
    <citation type="submission" date="2022-11" db="UniProtKB">
        <authorList>
            <consortium name="WormBaseParasite"/>
        </authorList>
    </citation>
    <scope>IDENTIFICATION</scope>
</reference>
<protein>
    <submittedName>
        <fullName evidence="2">Uncharacterized protein</fullName>
    </submittedName>
</protein>